<dbReference type="Pfam" id="PF00622">
    <property type="entry name" value="SPRY"/>
    <property type="match status" value="1"/>
</dbReference>
<dbReference type="GO" id="GO:0051603">
    <property type="term" value="P:proteolysis involved in protein catabolic process"/>
    <property type="evidence" value="ECO:0007669"/>
    <property type="project" value="TreeGrafter"/>
</dbReference>
<dbReference type="AlphaFoldDB" id="A0A9P0CAC5"/>
<dbReference type="Proteomes" id="UP001152759">
    <property type="component" value="Chromosome 5"/>
</dbReference>
<dbReference type="PANTHER" id="PTHR13363">
    <property type="entry name" value="RING FINGER AND SRY DOMAIN-CONTAINING"/>
    <property type="match status" value="1"/>
</dbReference>
<proteinExistence type="predicted"/>
<keyword evidence="1" id="KW-0479">Metal-binding</keyword>
<dbReference type="GO" id="GO:0004842">
    <property type="term" value="F:ubiquitin-protein transferase activity"/>
    <property type="evidence" value="ECO:0007669"/>
    <property type="project" value="InterPro"/>
</dbReference>
<feature type="domain" description="B30.2/SPRY" evidence="4">
    <location>
        <begin position="64"/>
        <end position="243"/>
    </location>
</feature>
<sequence length="970" mass="110259">MLSYGVNVPIKTVEVRDIILNVFGEYFFLELQDTIENTCTLKGKPLSSSSLQCVQITMKRILDQCFVNNPEVDSRPGRLGPAVTKFDIHSKVGHFFFWPDKFSLNAQSNFCTILANSCVYEGKWQYEVQLGSKGIMQIGWALRGSKFTQEVGVGDTVDSFSYDGNRKRRWNVSTDSYGELWLTGDIISVTIDLNIGSVNYFRNGHPLGEAFSDIQLGPGKAYFPAVSLAFAENLIVNFGATPFKYPIVGYEPMQLPPSSKIGKVDQILEWLNSLLVYHDSLNHDGVITKEAITMIFVRMIFFELAPFLQDNFIIEECILKFIKKTLSNQESQNGKKTVPDISSPEIQRFFRFMDYVWLLMEEVDIKYLLERIISCLLSSYRHVAYLIDYPHQCEALCVLTALTMHGKTRKYLLQNIFFDKIRFANFLHIKPLDDDGLKDIVTCTWWPKSEASPSSSDEDVDSKEEYLESCECINQAVSGLETMQVEFIKLLLTNTDGSSTEPCSRSIFLHKFRIFINENLLPWRSLPMLHTPLPMSLCCFHRIIVAARDLWEQEVPDQPVLIPHKVFFDGSINFLNMDRLGGVLSFLLKNTKQELIEELGPEHPLFSSISDLNADPEPNFSSAIFGEFTGEAASGLASLLPVLTRFLTSATTSSDMRVSQLDQIVTVSAVVSHSSFTPLCMKNLQLGSADSHASLIELLDGAVLLYHLAAHKQLLKVSSLRNSMEDYVSCLNMTLLASSKGSTNICAWNDELHEYANILEKQICEQSRHMAWVRGVLYSDTKQSHIIWLLHVMITSVMNASATGPLYGFVPEYYLETIIQMMSVLKDYIYPSLPPEKILGHEKLFFTIEEFVCKQFDDSRIVSANSRDLIVQALAEFVSNERTLRLLEKIDVDVRCRLVQALLKSYENRAWAQNNWILVRFWQGHGFGFRCKRSPHLKTRIGPKLLSLETSIIHQSIGMFPKSKVEEIRR</sequence>
<gene>
    <name evidence="5" type="ORF">BEMITA_LOCUS8835</name>
</gene>
<name>A0A9P0CAC5_BEMTA</name>
<dbReference type="InterPro" id="IPR001870">
    <property type="entry name" value="B30.2/SPRY"/>
</dbReference>
<evidence type="ECO:0000313" key="5">
    <source>
        <dbReference type="EMBL" id="CAH0772199.1"/>
    </source>
</evidence>
<dbReference type="SMART" id="SM00449">
    <property type="entry name" value="SPRY"/>
    <property type="match status" value="1"/>
</dbReference>
<evidence type="ECO:0000256" key="2">
    <source>
        <dbReference type="ARBA" id="ARBA00022771"/>
    </source>
</evidence>
<keyword evidence="6" id="KW-1185">Reference proteome</keyword>
<accession>A0A9P0CAC5</accession>
<keyword evidence="2" id="KW-0863">Zinc-finger</keyword>
<dbReference type="Gene3D" id="2.60.120.920">
    <property type="match status" value="1"/>
</dbReference>
<dbReference type="InterPro" id="IPR043136">
    <property type="entry name" value="B30.2/SPRY_sf"/>
</dbReference>
<reference evidence="5" key="1">
    <citation type="submission" date="2021-12" db="EMBL/GenBank/DDBJ databases">
        <authorList>
            <person name="King R."/>
        </authorList>
    </citation>
    <scope>NUCLEOTIDE SEQUENCE</scope>
</reference>
<evidence type="ECO:0000256" key="1">
    <source>
        <dbReference type="ARBA" id="ARBA00022723"/>
    </source>
</evidence>
<keyword evidence="3" id="KW-0862">Zinc</keyword>
<evidence type="ECO:0000256" key="3">
    <source>
        <dbReference type="ARBA" id="ARBA00022833"/>
    </source>
</evidence>
<protein>
    <recommendedName>
        <fullName evidence="4">B30.2/SPRY domain-containing protein</fullName>
    </recommendedName>
</protein>
<evidence type="ECO:0000313" key="6">
    <source>
        <dbReference type="Proteomes" id="UP001152759"/>
    </source>
</evidence>
<dbReference type="InterPro" id="IPR045129">
    <property type="entry name" value="RNF123/RKP/RSPRY1"/>
</dbReference>
<organism evidence="5 6">
    <name type="scientific">Bemisia tabaci</name>
    <name type="common">Sweetpotato whitefly</name>
    <name type="synonym">Aleurodes tabaci</name>
    <dbReference type="NCBI Taxonomy" id="7038"/>
    <lineage>
        <taxon>Eukaryota</taxon>
        <taxon>Metazoa</taxon>
        <taxon>Ecdysozoa</taxon>
        <taxon>Arthropoda</taxon>
        <taxon>Hexapoda</taxon>
        <taxon>Insecta</taxon>
        <taxon>Pterygota</taxon>
        <taxon>Neoptera</taxon>
        <taxon>Paraneoptera</taxon>
        <taxon>Hemiptera</taxon>
        <taxon>Sternorrhyncha</taxon>
        <taxon>Aleyrodoidea</taxon>
        <taxon>Aleyrodidae</taxon>
        <taxon>Aleyrodinae</taxon>
        <taxon>Bemisia</taxon>
    </lineage>
</organism>
<dbReference type="InterPro" id="IPR003877">
    <property type="entry name" value="SPRY_dom"/>
</dbReference>
<dbReference type="PROSITE" id="PS50188">
    <property type="entry name" value="B302_SPRY"/>
    <property type="match status" value="1"/>
</dbReference>
<evidence type="ECO:0000259" key="4">
    <source>
        <dbReference type="PROSITE" id="PS50188"/>
    </source>
</evidence>
<dbReference type="PANTHER" id="PTHR13363:SF5">
    <property type="entry name" value="E3 UBIQUITIN-PROTEIN LIGASE RNF123"/>
    <property type="match status" value="1"/>
</dbReference>
<dbReference type="GO" id="GO:0005737">
    <property type="term" value="C:cytoplasm"/>
    <property type="evidence" value="ECO:0007669"/>
    <property type="project" value="TreeGrafter"/>
</dbReference>
<dbReference type="EMBL" id="OU963866">
    <property type="protein sequence ID" value="CAH0772199.1"/>
    <property type="molecule type" value="Genomic_DNA"/>
</dbReference>
<dbReference type="GO" id="GO:0008270">
    <property type="term" value="F:zinc ion binding"/>
    <property type="evidence" value="ECO:0007669"/>
    <property type="project" value="UniProtKB-KW"/>
</dbReference>
<dbReference type="InterPro" id="IPR013320">
    <property type="entry name" value="ConA-like_dom_sf"/>
</dbReference>
<dbReference type="SUPFAM" id="SSF49899">
    <property type="entry name" value="Concanavalin A-like lectins/glucanases"/>
    <property type="match status" value="1"/>
</dbReference>